<keyword evidence="1" id="KW-0472">Membrane</keyword>
<dbReference type="InterPro" id="IPR019681">
    <property type="entry name" value="DUF2530"/>
</dbReference>
<keyword evidence="1" id="KW-0812">Transmembrane</keyword>
<reference evidence="2 3" key="1">
    <citation type="submission" date="2019-01" db="EMBL/GenBank/DDBJ databases">
        <title>Agromyces.</title>
        <authorList>
            <person name="Li J."/>
        </authorList>
    </citation>
    <scope>NUCLEOTIDE SEQUENCE [LARGE SCALE GENOMIC DNA]</scope>
    <source>
        <strain evidence="2 3">DSM 15934</strain>
    </source>
</reference>
<dbReference type="RefSeq" id="WP_129521670.1">
    <property type="nucleotide sequence ID" value="NZ_SDPN01000032.1"/>
</dbReference>
<keyword evidence="3" id="KW-1185">Reference proteome</keyword>
<comment type="caution">
    <text evidence="2">The sequence shown here is derived from an EMBL/GenBank/DDBJ whole genome shotgun (WGS) entry which is preliminary data.</text>
</comment>
<evidence type="ECO:0000256" key="1">
    <source>
        <dbReference type="SAM" id="Phobius"/>
    </source>
</evidence>
<name>A0A4Q2KWC1_9MICO</name>
<dbReference type="OrthoDB" id="4981254at2"/>
<feature type="transmembrane region" description="Helical" evidence="1">
    <location>
        <begin position="50"/>
        <end position="75"/>
    </location>
</feature>
<accession>A0A4Q2KWC1</accession>
<evidence type="ECO:0000313" key="3">
    <source>
        <dbReference type="Proteomes" id="UP000293865"/>
    </source>
</evidence>
<evidence type="ECO:0000313" key="2">
    <source>
        <dbReference type="EMBL" id="RXZ68132.1"/>
    </source>
</evidence>
<dbReference type="EMBL" id="SDPN01000032">
    <property type="protein sequence ID" value="RXZ68132.1"/>
    <property type="molecule type" value="Genomic_DNA"/>
</dbReference>
<dbReference type="AlphaFoldDB" id="A0A4Q2KWC1"/>
<gene>
    <name evidence="2" type="ORF">ESP51_14835</name>
</gene>
<protein>
    <submittedName>
        <fullName evidence="2">DUF2530 domain-containing protein</fullName>
    </submittedName>
</protein>
<feature type="transmembrane region" description="Helical" evidence="1">
    <location>
        <begin position="21"/>
        <end position="44"/>
    </location>
</feature>
<sequence>MRLWLSESERRPDPAPARTDARSALAVGTAAWIVALIVSIVLQAPLDEAGLGWFTAASVAGVVAGLLGLAVVFVIRRRILGSTRD</sequence>
<keyword evidence="1" id="KW-1133">Transmembrane helix</keyword>
<organism evidence="2 3">
    <name type="scientific">Agromyces albus</name>
    <dbReference type="NCBI Taxonomy" id="205332"/>
    <lineage>
        <taxon>Bacteria</taxon>
        <taxon>Bacillati</taxon>
        <taxon>Actinomycetota</taxon>
        <taxon>Actinomycetes</taxon>
        <taxon>Micrococcales</taxon>
        <taxon>Microbacteriaceae</taxon>
        <taxon>Agromyces</taxon>
    </lineage>
</organism>
<dbReference type="Pfam" id="PF10745">
    <property type="entry name" value="DUF2530"/>
    <property type="match status" value="1"/>
</dbReference>
<dbReference type="Proteomes" id="UP000293865">
    <property type="component" value="Unassembled WGS sequence"/>
</dbReference>
<proteinExistence type="predicted"/>